<comment type="caution">
    <text evidence="2">The sequence shown here is derived from an EMBL/GenBank/DDBJ whole genome shotgun (WGS) entry which is preliminary data.</text>
</comment>
<sequence length="283" mass="31277">MYVKSILSISAFKPSELFSLLLTTTGGQVPRLPPNPIYVEPIPEAQPTWLPEYQYIAYAIVVIAGGLFLLYQLYTQSVKLDREMRLLIAVGLGAGVFAVLLVIRGYLYRSIIIWPLIMPLFLAVIDDKSPNTSVNKLFVLVIVGSLLISNFSILAAQPYFNQFQNTASISEKQSQGSEFAKRVPDGPIYTDLVHANEIVLDSPRKQVVVGYARSTGDSIAIGENIQPLYGQWGNKTGYSLVTEQGKIGVRTWWGAVPAADGVVNRRIDSRIYDNGNDAWFLSS</sequence>
<evidence type="ECO:0000313" key="2">
    <source>
        <dbReference type="EMBL" id="RYJ08641.1"/>
    </source>
</evidence>
<gene>
    <name evidence="2" type="ORF">ELS19_19345</name>
</gene>
<organism evidence="2 3">
    <name type="scientific">Halogeometricum borinquense</name>
    <dbReference type="NCBI Taxonomy" id="60847"/>
    <lineage>
        <taxon>Archaea</taxon>
        <taxon>Methanobacteriati</taxon>
        <taxon>Methanobacteriota</taxon>
        <taxon>Stenosarchaea group</taxon>
        <taxon>Halobacteria</taxon>
        <taxon>Halobacteriales</taxon>
        <taxon>Haloferacaceae</taxon>
        <taxon>Halogeometricum</taxon>
    </lineage>
</organism>
<accession>A0A482SZP7</accession>
<protein>
    <submittedName>
        <fullName evidence="2">Uncharacterized protein</fullName>
    </submittedName>
</protein>
<dbReference type="AlphaFoldDB" id="A0A482SZP7"/>
<proteinExistence type="predicted"/>
<keyword evidence="1" id="KW-0472">Membrane</keyword>
<dbReference type="EMBL" id="RZHH01000003">
    <property type="protein sequence ID" value="RYJ08641.1"/>
    <property type="molecule type" value="Genomic_DNA"/>
</dbReference>
<reference evidence="2 3" key="1">
    <citation type="submission" date="2018-12" db="EMBL/GenBank/DDBJ databases">
        <title>Genome analysis provides insights into bioremediation potentialities of Halogeometricum borinquense strain N11.</title>
        <authorList>
            <person name="Najjari A."/>
            <person name="Youssef N."/>
            <person name="Fhoula I."/>
            <person name="Ben Dhia O."/>
            <person name="Mahjoubi M."/>
            <person name="Ouzari H.I."/>
            <person name="Cherif A."/>
        </authorList>
    </citation>
    <scope>NUCLEOTIDE SEQUENCE [LARGE SCALE GENOMIC DNA]</scope>
    <source>
        <strain evidence="2 3">N11</strain>
    </source>
</reference>
<feature type="transmembrane region" description="Helical" evidence="1">
    <location>
        <begin position="86"/>
        <end position="103"/>
    </location>
</feature>
<feature type="transmembrane region" description="Helical" evidence="1">
    <location>
        <begin position="109"/>
        <end position="125"/>
    </location>
</feature>
<keyword evidence="1" id="KW-0812">Transmembrane</keyword>
<evidence type="ECO:0000256" key="1">
    <source>
        <dbReference type="SAM" id="Phobius"/>
    </source>
</evidence>
<evidence type="ECO:0000313" key="3">
    <source>
        <dbReference type="Proteomes" id="UP000294028"/>
    </source>
</evidence>
<feature type="transmembrane region" description="Helical" evidence="1">
    <location>
        <begin position="137"/>
        <end position="160"/>
    </location>
</feature>
<keyword evidence="1" id="KW-1133">Transmembrane helix</keyword>
<name>A0A482SZP7_9EURY</name>
<feature type="transmembrane region" description="Helical" evidence="1">
    <location>
        <begin position="55"/>
        <end position="74"/>
    </location>
</feature>
<dbReference type="Proteomes" id="UP000294028">
    <property type="component" value="Unassembled WGS sequence"/>
</dbReference>